<dbReference type="GO" id="GO:1902201">
    <property type="term" value="P:negative regulation of bacterial-type flagellum-dependent cell motility"/>
    <property type="evidence" value="ECO:0007669"/>
    <property type="project" value="TreeGrafter"/>
</dbReference>
<dbReference type="Proteomes" id="UP000267448">
    <property type="component" value="Unassembled WGS sequence"/>
</dbReference>
<evidence type="ECO:0000313" key="8">
    <source>
        <dbReference type="Proteomes" id="UP000267448"/>
    </source>
</evidence>
<dbReference type="InterPro" id="IPR011006">
    <property type="entry name" value="CheY-like_superfamily"/>
</dbReference>
<dbReference type="GO" id="GO:0000160">
    <property type="term" value="P:phosphorelay signal transduction system"/>
    <property type="evidence" value="ECO:0007669"/>
    <property type="project" value="InterPro"/>
</dbReference>
<dbReference type="PANTHER" id="PTHR45138:SF9">
    <property type="entry name" value="DIGUANYLATE CYCLASE DGCM-RELATED"/>
    <property type="match status" value="1"/>
</dbReference>
<dbReference type="GO" id="GO:0005886">
    <property type="term" value="C:plasma membrane"/>
    <property type="evidence" value="ECO:0007669"/>
    <property type="project" value="TreeGrafter"/>
</dbReference>
<dbReference type="FunFam" id="3.30.70.270:FF:000001">
    <property type="entry name" value="Diguanylate cyclase domain protein"/>
    <property type="match status" value="1"/>
</dbReference>
<comment type="caution">
    <text evidence="7">The sequence shown here is derived from an EMBL/GenBank/DDBJ whole genome shotgun (WGS) entry which is preliminary data.</text>
</comment>
<dbReference type="NCBIfam" id="TIGR00254">
    <property type="entry name" value="GGDEF"/>
    <property type="match status" value="1"/>
</dbReference>
<dbReference type="OrthoDB" id="9812260at2"/>
<dbReference type="Gene3D" id="3.40.50.2300">
    <property type="match status" value="1"/>
</dbReference>
<evidence type="ECO:0000259" key="5">
    <source>
        <dbReference type="PROSITE" id="PS50110"/>
    </source>
</evidence>
<dbReference type="PROSITE" id="PS50887">
    <property type="entry name" value="GGDEF"/>
    <property type="match status" value="1"/>
</dbReference>
<comment type="cofactor">
    <cofactor evidence="1">
        <name>Mg(2+)</name>
        <dbReference type="ChEBI" id="CHEBI:18420"/>
    </cofactor>
</comment>
<dbReference type="InterPro" id="IPR001789">
    <property type="entry name" value="Sig_transdc_resp-reg_receiver"/>
</dbReference>
<evidence type="ECO:0000313" key="7">
    <source>
        <dbReference type="EMBL" id="RTR38423.1"/>
    </source>
</evidence>
<dbReference type="SUPFAM" id="SSF55073">
    <property type="entry name" value="Nucleotide cyclase"/>
    <property type="match status" value="1"/>
</dbReference>
<dbReference type="Pfam" id="PF00990">
    <property type="entry name" value="GGDEF"/>
    <property type="match status" value="1"/>
</dbReference>
<feature type="modified residue" description="4-aspartylphosphate" evidence="4">
    <location>
        <position position="55"/>
    </location>
</feature>
<dbReference type="CDD" id="cd19920">
    <property type="entry name" value="REC_PA4781-like"/>
    <property type="match status" value="1"/>
</dbReference>
<dbReference type="AlphaFoldDB" id="A0A3S0KV73"/>
<reference evidence="7 8" key="1">
    <citation type="submission" date="2018-12" db="EMBL/GenBank/DDBJ databases">
        <authorList>
            <person name="Yu L."/>
        </authorList>
    </citation>
    <scope>NUCLEOTIDE SEQUENCE [LARGE SCALE GENOMIC DNA]</scope>
    <source>
        <strain evidence="7 8">HAW-EB2</strain>
    </source>
</reference>
<organism evidence="7 8">
    <name type="scientific">Shewanella canadensis</name>
    <dbReference type="NCBI Taxonomy" id="271096"/>
    <lineage>
        <taxon>Bacteria</taxon>
        <taxon>Pseudomonadati</taxon>
        <taxon>Pseudomonadota</taxon>
        <taxon>Gammaproteobacteria</taxon>
        <taxon>Alteromonadales</taxon>
        <taxon>Shewanellaceae</taxon>
        <taxon>Shewanella</taxon>
    </lineage>
</organism>
<dbReference type="Pfam" id="PF00072">
    <property type="entry name" value="Response_reg"/>
    <property type="match status" value="1"/>
</dbReference>
<dbReference type="GO" id="GO:0052621">
    <property type="term" value="F:diguanylate cyclase activity"/>
    <property type="evidence" value="ECO:0007669"/>
    <property type="project" value="UniProtKB-EC"/>
</dbReference>
<dbReference type="GO" id="GO:0043709">
    <property type="term" value="P:cell adhesion involved in single-species biofilm formation"/>
    <property type="evidence" value="ECO:0007669"/>
    <property type="project" value="TreeGrafter"/>
</dbReference>
<keyword evidence="4" id="KW-0597">Phosphoprotein</keyword>
<evidence type="ECO:0000256" key="2">
    <source>
        <dbReference type="ARBA" id="ARBA00012528"/>
    </source>
</evidence>
<accession>A0A3S0KV73</accession>
<evidence type="ECO:0000256" key="4">
    <source>
        <dbReference type="PROSITE-ProRule" id="PRU00169"/>
    </source>
</evidence>
<gene>
    <name evidence="7" type="ORF">EKG38_12945</name>
</gene>
<sequence>MNDLPTILIVDDTRTNIQLLAGCLKKDYRLKIAMNGQRCLELARTAPLPDLILLDVVMPEMDGYEVCRKLKANPHTQHVPIIFVTGRDSDDEEEYGLQLGAVDYITKPIRPAIVTARVSTQIMLKQKSDELRNMALHDQLTQLYNRHFLIEAANQKVAESIRHSNPLSILMIDIDHFKLVNDQFGHQAGDSVLQAVAKVLAESNRKEDVVARFGGEEFVALFEHCSIESAEEKAEMLRGKIERLMPAGIPVTASFGVAELRPNEESFEQLLARADEAVYRAKELGRNRVVPATIQLSCDENY</sequence>
<dbReference type="EMBL" id="RXNU01000006">
    <property type="protein sequence ID" value="RTR38423.1"/>
    <property type="molecule type" value="Genomic_DNA"/>
</dbReference>
<feature type="domain" description="GGDEF" evidence="6">
    <location>
        <begin position="165"/>
        <end position="294"/>
    </location>
</feature>
<proteinExistence type="predicted"/>
<dbReference type="InterPro" id="IPR000160">
    <property type="entry name" value="GGDEF_dom"/>
</dbReference>
<dbReference type="InterPro" id="IPR043128">
    <property type="entry name" value="Rev_trsase/Diguanyl_cyclase"/>
</dbReference>
<dbReference type="CDD" id="cd01949">
    <property type="entry name" value="GGDEF"/>
    <property type="match status" value="1"/>
</dbReference>
<dbReference type="PROSITE" id="PS50110">
    <property type="entry name" value="RESPONSE_REGULATORY"/>
    <property type="match status" value="1"/>
</dbReference>
<dbReference type="SMART" id="SM00448">
    <property type="entry name" value="REC"/>
    <property type="match status" value="1"/>
</dbReference>
<keyword evidence="8" id="KW-1185">Reference proteome</keyword>
<dbReference type="PANTHER" id="PTHR45138">
    <property type="entry name" value="REGULATORY COMPONENTS OF SENSORY TRANSDUCTION SYSTEM"/>
    <property type="match status" value="1"/>
</dbReference>
<dbReference type="EC" id="2.7.7.65" evidence="2"/>
<feature type="domain" description="Response regulatory" evidence="5">
    <location>
        <begin position="6"/>
        <end position="122"/>
    </location>
</feature>
<dbReference type="RefSeq" id="WP_126520666.1">
    <property type="nucleotide sequence ID" value="NZ_RXNU01000006.1"/>
</dbReference>
<protein>
    <recommendedName>
        <fullName evidence="2">diguanylate cyclase</fullName>
        <ecNumber evidence="2">2.7.7.65</ecNumber>
    </recommendedName>
</protein>
<evidence type="ECO:0000256" key="3">
    <source>
        <dbReference type="ARBA" id="ARBA00034247"/>
    </source>
</evidence>
<evidence type="ECO:0000259" key="6">
    <source>
        <dbReference type="PROSITE" id="PS50887"/>
    </source>
</evidence>
<dbReference type="SUPFAM" id="SSF52172">
    <property type="entry name" value="CheY-like"/>
    <property type="match status" value="1"/>
</dbReference>
<dbReference type="SMART" id="SM00267">
    <property type="entry name" value="GGDEF"/>
    <property type="match status" value="1"/>
</dbReference>
<evidence type="ECO:0000256" key="1">
    <source>
        <dbReference type="ARBA" id="ARBA00001946"/>
    </source>
</evidence>
<comment type="catalytic activity">
    <reaction evidence="3">
        <text>2 GTP = 3',3'-c-di-GMP + 2 diphosphate</text>
        <dbReference type="Rhea" id="RHEA:24898"/>
        <dbReference type="ChEBI" id="CHEBI:33019"/>
        <dbReference type="ChEBI" id="CHEBI:37565"/>
        <dbReference type="ChEBI" id="CHEBI:58805"/>
        <dbReference type="EC" id="2.7.7.65"/>
    </reaction>
</comment>
<dbReference type="InterPro" id="IPR029787">
    <property type="entry name" value="Nucleotide_cyclase"/>
</dbReference>
<dbReference type="Gene3D" id="3.30.70.270">
    <property type="match status" value="1"/>
</dbReference>
<dbReference type="InterPro" id="IPR050469">
    <property type="entry name" value="Diguanylate_Cyclase"/>
</dbReference>
<name>A0A3S0KV73_9GAMM</name>